<name>A0A0F6TQW9_9GAMM</name>
<evidence type="ECO:0000256" key="2">
    <source>
        <dbReference type="ARBA" id="ARBA00022485"/>
    </source>
</evidence>
<dbReference type="PANTHER" id="PTHR11918:SF45">
    <property type="entry name" value="THREONYLCARBAMOYLADENOSINE TRNA METHYLTHIOTRANSFERASE"/>
    <property type="match status" value="1"/>
</dbReference>
<dbReference type="OrthoDB" id="9805215at2"/>
<dbReference type="Gene3D" id="3.80.30.20">
    <property type="entry name" value="tm_1862 like domain"/>
    <property type="match status" value="1"/>
</dbReference>
<dbReference type="NCBIfam" id="TIGR01579">
    <property type="entry name" value="MiaB-like-C"/>
    <property type="match status" value="1"/>
</dbReference>
<dbReference type="AlphaFoldDB" id="A0A0F6TQW9"/>
<organism evidence="11 12">
    <name type="scientific">Kangiella geojedonensis</name>
    <dbReference type="NCBI Taxonomy" id="914150"/>
    <lineage>
        <taxon>Bacteria</taxon>
        <taxon>Pseudomonadati</taxon>
        <taxon>Pseudomonadota</taxon>
        <taxon>Gammaproteobacteria</taxon>
        <taxon>Kangiellales</taxon>
        <taxon>Kangiellaceae</taxon>
        <taxon>Kangiella</taxon>
    </lineage>
</organism>
<keyword evidence="7" id="KW-0408">Iron</keyword>
<evidence type="ECO:0000256" key="8">
    <source>
        <dbReference type="ARBA" id="ARBA00023014"/>
    </source>
</evidence>
<dbReference type="InterPro" id="IPR007197">
    <property type="entry name" value="rSAM"/>
</dbReference>
<dbReference type="Proteomes" id="UP000034071">
    <property type="component" value="Chromosome"/>
</dbReference>
<dbReference type="Pfam" id="PF04055">
    <property type="entry name" value="Radical_SAM"/>
    <property type="match status" value="1"/>
</dbReference>
<sequence length="449" mass="50406">MQVHLSALGCRLNEAELQNWATSFQKVGYSLAATPEVADLIVLNTCAVTSEAARKSRQTVRRFHRSNPEARMVVTGCYASLEPEKLEQIMGVDLVVDNSDKDVLVDKVKEILDIPVMPEFATEPGESALFARNRERAFIKIQDGCRYRCTYCIVTVARGEEKSRSIEDLIDEINKLHAEGIQEIVLAGVHVGGYGSDIDSSLYELVESVLERTEMPRIRFASVEPWDLGENFFELFANPRLMAHMHLPIQSGADSVLRRMSRRCRTEDFAELVKQARTQVAGFNVTTDVIVGFPGETDEEFEQTMDYIEQVGFGHIHIFTYSDREGTKAARLPNKISKEVKKERSRRLHELAAKLKAQELQAQLGQNVPILWESSNQTNEDGSHRYHGYTPNYHKVAVDVPADKSPERLILNTQLMSVDEEQGCLVGEITDEIPVAAVDASAPIKITQL</sequence>
<keyword evidence="2" id="KW-0004">4Fe-4S</keyword>
<evidence type="ECO:0000256" key="6">
    <source>
        <dbReference type="ARBA" id="ARBA00022723"/>
    </source>
</evidence>
<dbReference type="RefSeq" id="WP_046561499.1">
    <property type="nucleotide sequence ID" value="NZ_CP010975.1"/>
</dbReference>
<evidence type="ECO:0000313" key="12">
    <source>
        <dbReference type="Proteomes" id="UP000034071"/>
    </source>
</evidence>
<gene>
    <name evidence="11" type="ORF">TQ33_1482</name>
</gene>
<dbReference type="InterPro" id="IPR023404">
    <property type="entry name" value="rSAM_horseshoe"/>
</dbReference>
<feature type="domain" description="MTTase N-terminal" evidence="9">
    <location>
        <begin position="1"/>
        <end position="113"/>
    </location>
</feature>
<dbReference type="STRING" id="914150.TQ33_1482"/>
<evidence type="ECO:0000256" key="3">
    <source>
        <dbReference type="ARBA" id="ARBA00022490"/>
    </source>
</evidence>
<dbReference type="InterPro" id="IPR005839">
    <property type="entry name" value="Methylthiotransferase"/>
</dbReference>
<keyword evidence="12" id="KW-1185">Reference proteome</keyword>
<dbReference type="FunFam" id="3.80.30.20:FF:000001">
    <property type="entry name" value="tRNA-2-methylthio-N(6)-dimethylallyladenosine synthase 2"/>
    <property type="match status" value="1"/>
</dbReference>
<evidence type="ECO:0000259" key="9">
    <source>
        <dbReference type="PROSITE" id="PS51449"/>
    </source>
</evidence>
<keyword evidence="5" id="KW-0949">S-adenosyl-L-methionine</keyword>
<dbReference type="CDD" id="cd01335">
    <property type="entry name" value="Radical_SAM"/>
    <property type="match status" value="1"/>
</dbReference>
<evidence type="ECO:0000256" key="4">
    <source>
        <dbReference type="ARBA" id="ARBA00022679"/>
    </source>
</evidence>
<dbReference type="PROSITE" id="PS01278">
    <property type="entry name" value="MTTASE_RADICAL"/>
    <property type="match status" value="1"/>
</dbReference>
<dbReference type="PROSITE" id="PS51918">
    <property type="entry name" value="RADICAL_SAM"/>
    <property type="match status" value="1"/>
</dbReference>
<dbReference type="HOGENOM" id="CLU_018697_1_0_6"/>
<feature type="domain" description="Radical SAM core" evidence="10">
    <location>
        <begin position="131"/>
        <end position="359"/>
    </location>
</feature>
<keyword evidence="3" id="KW-0963">Cytoplasm</keyword>
<dbReference type="InterPro" id="IPR006467">
    <property type="entry name" value="MiaB-like_bact"/>
</dbReference>
<dbReference type="Gene3D" id="3.40.50.12160">
    <property type="entry name" value="Methylthiotransferase, N-terminal domain"/>
    <property type="match status" value="1"/>
</dbReference>
<dbReference type="PATRIC" id="fig|914150.5.peg.1500"/>
<dbReference type="PANTHER" id="PTHR11918">
    <property type="entry name" value="RADICAL SAM PROTEINS"/>
    <property type="match status" value="1"/>
</dbReference>
<protein>
    <submittedName>
        <fullName evidence="11">tRNA modifying enzyme</fullName>
    </submittedName>
</protein>
<comment type="cofactor">
    <cofactor evidence="1">
        <name>[4Fe-4S] cluster</name>
        <dbReference type="ChEBI" id="CHEBI:49883"/>
    </cofactor>
</comment>
<evidence type="ECO:0000256" key="7">
    <source>
        <dbReference type="ARBA" id="ARBA00023004"/>
    </source>
</evidence>
<reference evidence="11 12" key="1">
    <citation type="submission" date="2015-02" db="EMBL/GenBank/DDBJ databases">
        <title>Complete genome sequence of Kangiella geojedonensis strain YCS-5T.</title>
        <authorList>
            <person name="Kim K.M."/>
        </authorList>
    </citation>
    <scope>NUCLEOTIDE SEQUENCE [LARGE SCALE GENOMIC DNA]</scope>
    <source>
        <strain evidence="11 12">YCS-5</strain>
    </source>
</reference>
<proteinExistence type="predicted"/>
<evidence type="ECO:0000259" key="10">
    <source>
        <dbReference type="PROSITE" id="PS51918"/>
    </source>
</evidence>
<dbReference type="PROSITE" id="PS51449">
    <property type="entry name" value="MTTASE_N"/>
    <property type="match status" value="1"/>
</dbReference>
<evidence type="ECO:0000256" key="5">
    <source>
        <dbReference type="ARBA" id="ARBA00022691"/>
    </source>
</evidence>
<dbReference type="KEGG" id="kge:TQ33_1482"/>
<evidence type="ECO:0000313" key="11">
    <source>
        <dbReference type="EMBL" id="AKE52429.1"/>
    </source>
</evidence>
<dbReference type="GO" id="GO:0051539">
    <property type="term" value="F:4 iron, 4 sulfur cluster binding"/>
    <property type="evidence" value="ECO:0007669"/>
    <property type="project" value="UniProtKB-KW"/>
</dbReference>
<accession>A0A0F6TQW9</accession>
<keyword evidence="4" id="KW-0808">Transferase</keyword>
<dbReference type="SMART" id="SM00729">
    <property type="entry name" value="Elp3"/>
    <property type="match status" value="1"/>
</dbReference>
<dbReference type="InterPro" id="IPR013848">
    <property type="entry name" value="Methylthiotransferase_N"/>
</dbReference>
<dbReference type="SFLD" id="SFLDS00029">
    <property type="entry name" value="Radical_SAM"/>
    <property type="match status" value="1"/>
</dbReference>
<dbReference type="InterPro" id="IPR058240">
    <property type="entry name" value="rSAM_sf"/>
</dbReference>
<dbReference type="GO" id="GO:0046872">
    <property type="term" value="F:metal ion binding"/>
    <property type="evidence" value="ECO:0007669"/>
    <property type="project" value="UniProtKB-KW"/>
</dbReference>
<keyword evidence="8" id="KW-0411">Iron-sulfur</keyword>
<dbReference type="SUPFAM" id="SSF102114">
    <property type="entry name" value="Radical SAM enzymes"/>
    <property type="match status" value="1"/>
</dbReference>
<dbReference type="GO" id="GO:0035598">
    <property type="term" value="F:tRNA (N(6)-L-threonylcarbamoyladenosine(37)-C(2))-methylthiotransferase activity"/>
    <property type="evidence" value="ECO:0007669"/>
    <property type="project" value="TreeGrafter"/>
</dbReference>
<dbReference type="InterPro" id="IPR020612">
    <property type="entry name" value="Methylthiotransferase_CS"/>
</dbReference>
<dbReference type="EMBL" id="CP010975">
    <property type="protein sequence ID" value="AKE52429.1"/>
    <property type="molecule type" value="Genomic_DNA"/>
</dbReference>
<dbReference type="NCBIfam" id="TIGR00089">
    <property type="entry name" value="MiaB/RimO family radical SAM methylthiotransferase"/>
    <property type="match status" value="1"/>
</dbReference>
<keyword evidence="6" id="KW-0479">Metal-binding</keyword>
<dbReference type="InterPro" id="IPR006638">
    <property type="entry name" value="Elp3/MiaA/NifB-like_rSAM"/>
</dbReference>
<dbReference type="SFLD" id="SFLDG01061">
    <property type="entry name" value="methylthiotransferase"/>
    <property type="match status" value="1"/>
</dbReference>
<evidence type="ECO:0000256" key="1">
    <source>
        <dbReference type="ARBA" id="ARBA00001966"/>
    </source>
</evidence>
<dbReference type="Pfam" id="PF00919">
    <property type="entry name" value="UPF0004"/>
    <property type="match status" value="1"/>
</dbReference>
<dbReference type="SFLD" id="SFLDG01082">
    <property type="entry name" value="B12-binding_domain_containing"/>
    <property type="match status" value="1"/>
</dbReference>
<dbReference type="InterPro" id="IPR038135">
    <property type="entry name" value="Methylthiotransferase_N_sf"/>
</dbReference>